<keyword evidence="1" id="KW-0245">EGF-like domain</keyword>
<comment type="caution">
    <text evidence="1">Lacks conserved residue(s) required for the propagation of feature annotation.</text>
</comment>
<dbReference type="InterPro" id="IPR000742">
    <property type="entry name" value="EGF"/>
</dbReference>
<evidence type="ECO:0000313" key="4">
    <source>
        <dbReference type="Proteomes" id="UP001432322"/>
    </source>
</evidence>
<dbReference type="PROSITE" id="PS01186">
    <property type="entry name" value="EGF_2"/>
    <property type="match status" value="1"/>
</dbReference>
<dbReference type="Proteomes" id="UP001432322">
    <property type="component" value="Unassembled WGS sequence"/>
</dbReference>
<accession>A0AAV5VUU7</accession>
<proteinExistence type="predicted"/>
<protein>
    <recommendedName>
        <fullName evidence="2">EGF-like domain-containing protein</fullName>
    </recommendedName>
</protein>
<organism evidence="3 4">
    <name type="scientific">Pristionchus fissidentatus</name>
    <dbReference type="NCBI Taxonomy" id="1538716"/>
    <lineage>
        <taxon>Eukaryota</taxon>
        <taxon>Metazoa</taxon>
        <taxon>Ecdysozoa</taxon>
        <taxon>Nematoda</taxon>
        <taxon>Chromadorea</taxon>
        <taxon>Rhabditida</taxon>
        <taxon>Rhabditina</taxon>
        <taxon>Diplogasteromorpha</taxon>
        <taxon>Diplogasteroidea</taxon>
        <taxon>Neodiplogasteridae</taxon>
        <taxon>Pristionchus</taxon>
    </lineage>
</organism>
<dbReference type="EMBL" id="BTSY01000004">
    <property type="protein sequence ID" value="GMT22315.1"/>
    <property type="molecule type" value="Genomic_DNA"/>
</dbReference>
<dbReference type="SUPFAM" id="SSF57196">
    <property type="entry name" value="EGF/Laminin"/>
    <property type="match status" value="1"/>
</dbReference>
<name>A0AAV5VUU7_9BILA</name>
<evidence type="ECO:0000313" key="3">
    <source>
        <dbReference type="EMBL" id="GMT22315.1"/>
    </source>
</evidence>
<dbReference type="Gene3D" id="2.10.25.10">
    <property type="entry name" value="Laminin"/>
    <property type="match status" value="1"/>
</dbReference>
<feature type="disulfide bond" evidence="1">
    <location>
        <begin position="78"/>
        <end position="87"/>
    </location>
</feature>
<dbReference type="PROSITE" id="PS50026">
    <property type="entry name" value="EGF_3"/>
    <property type="match status" value="1"/>
</dbReference>
<keyword evidence="1" id="KW-1015">Disulfide bond</keyword>
<feature type="non-terminal residue" evidence="3">
    <location>
        <position position="1"/>
    </location>
</feature>
<dbReference type="PROSITE" id="PS00022">
    <property type="entry name" value="EGF_1"/>
    <property type="match status" value="1"/>
</dbReference>
<evidence type="ECO:0000259" key="2">
    <source>
        <dbReference type="PROSITE" id="PS50026"/>
    </source>
</evidence>
<keyword evidence="4" id="KW-1185">Reference proteome</keyword>
<evidence type="ECO:0000256" key="1">
    <source>
        <dbReference type="PROSITE-ProRule" id="PRU00076"/>
    </source>
</evidence>
<sequence length="89" mass="9189">PPAFSASCDSAYGCANGYCPKANQVGCGCSACTCANPCLQGTLCNVLKTTPSCDECQKTPCPPNHVCTPYLGYRKCACAAGFTGKNCEF</sequence>
<gene>
    <name evidence="3" type="ORF">PFISCL1PPCAC_13612</name>
</gene>
<feature type="domain" description="EGF-like" evidence="2">
    <location>
        <begin position="54"/>
        <end position="88"/>
    </location>
</feature>
<dbReference type="AlphaFoldDB" id="A0AAV5VUU7"/>
<feature type="non-terminal residue" evidence="3">
    <location>
        <position position="89"/>
    </location>
</feature>
<comment type="caution">
    <text evidence="3">The sequence shown here is derived from an EMBL/GenBank/DDBJ whole genome shotgun (WGS) entry which is preliminary data.</text>
</comment>
<reference evidence="3" key="1">
    <citation type="submission" date="2023-10" db="EMBL/GenBank/DDBJ databases">
        <title>Genome assembly of Pristionchus species.</title>
        <authorList>
            <person name="Yoshida K."/>
            <person name="Sommer R.J."/>
        </authorList>
    </citation>
    <scope>NUCLEOTIDE SEQUENCE</scope>
    <source>
        <strain evidence="3">RS5133</strain>
    </source>
</reference>